<dbReference type="EMBL" id="CH473964">
    <property type="protein sequence ID" value="EDM01750.1"/>
    <property type="molecule type" value="Genomic_DNA"/>
</dbReference>
<protein>
    <submittedName>
        <fullName evidence="2">Similar to CD69 antigen (P60, early T-cell activation antigen) (Predicted)</fullName>
    </submittedName>
</protein>
<evidence type="ECO:0000313" key="3">
    <source>
        <dbReference type="Proteomes" id="UP000234681"/>
    </source>
</evidence>
<gene>
    <name evidence="2" type="primary">RGD1564770_predicted</name>
    <name evidence="2" type="ORF">rCG_29648</name>
</gene>
<feature type="transmembrane region" description="Helical" evidence="1">
    <location>
        <begin position="21"/>
        <end position="43"/>
    </location>
</feature>
<reference evidence="2 3" key="1">
    <citation type="submission" date="2005-09" db="EMBL/GenBank/DDBJ databases">
        <authorList>
            <person name="Mural R.J."/>
            <person name="Li P.W."/>
            <person name="Adams M.D."/>
            <person name="Amanatides P.G."/>
            <person name="Baden-Tillson H."/>
            <person name="Barnstead M."/>
            <person name="Chin S.H."/>
            <person name="Dew I."/>
            <person name="Evans C.A."/>
            <person name="Ferriera S."/>
            <person name="Flanigan M."/>
            <person name="Fosler C."/>
            <person name="Glodek A."/>
            <person name="Gu Z."/>
            <person name="Holt R.A."/>
            <person name="Jennings D."/>
            <person name="Kraft C.L."/>
            <person name="Lu F."/>
            <person name="Nguyen T."/>
            <person name="Nusskern D.R."/>
            <person name="Pfannkoch C.M."/>
            <person name="Sitter C."/>
            <person name="Sutton G.G."/>
            <person name="Venter J.C."/>
            <person name="Wang Z."/>
            <person name="Woodage T."/>
            <person name="Zheng X.H."/>
            <person name="Zhong F."/>
        </authorList>
    </citation>
    <scope>NUCLEOTIDE SEQUENCE [LARGE SCALE GENOMIC DNA]</scope>
    <source>
        <strain>BN</strain>
        <strain evidence="3">Sprague-Dawley</strain>
    </source>
</reference>
<keyword evidence="1" id="KW-1133">Transmembrane helix</keyword>
<name>A6IM39_RAT</name>
<accession>A6IM39</accession>
<evidence type="ECO:0000256" key="1">
    <source>
        <dbReference type="SAM" id="Phobius"/>
    </source>
</evidence>
<sequence>MQTESSLRLSQSSHHRLTFDLKKVVTLWILVIGVIAVLLWGFFSFPKKLSSCPVFSYSYKTNQKRGVQRWSKDLPSWLEQIKSELLHSFLTCKFMVHCQRDLQIPRCNSCCVQRPD</sequence>
<dbReference type="Proteomes" id="UP000234681">
    <property type="component" value="Chromosome 4"/>
</dbReference>
<evidence type="ECO:0000313" key="2">
    <source>
        <dbReference type="EMBL" id="EDM01750.1"/>
    </source>
</evidence>
<keyword evidence="1" id="KW-0472">Membrane</keyword>
<proteinExistence type="predicted"/>
<keyword evidence="1" id="KW-0812">Transmembrane</keyword>
<organism evidence="2 3">
    <name type="scientific">Rattus norvegicus</name>
    <name type="common">Rat</name>
    <dbReference type="NCBI Taxonomy" id="10116"/>
    <lineage>
        <taxon>Eukaryota</taxon>
        <taxon>Metazoa</taxon>
        <taxon>Chordata</taxon>
        <taxon>Craniata</taxon>
        <taxon>Vertebrata</taxon>
        <taxon>Euteleostomi</taxon>
        <taxon>Mammalia</taxon>
        <taxon>Eutheria</taxon>
        <taxon>Euarchontoglires</taxon>
        <taxon>Glires</taxon>
        <taxon>Rodentia</taxon>
        <taxon>Myomorpha</taxon>
        <taxon>Muroidea</taxon>
        <taxon>Muridae</taxon>
        <taxon>Murinae</taxon>
        <taxon>Rattus</taxon>
    </lineage>
</organism>
<dbReference type="AlphaFoldDB" id="A6IM39"/>